<proteinExistence type="predicted"/>
<sequence length="91" mass="9982">MLRYSADETPAQVSAKRVTQRGKQMLLLESASFTPAYSLVYAAIGTEESGVFLPSATDCKPKLPLLLPIDKIEEPVLQIVDALGHMAFFRV</sequence>
<dbReference type="AlphaFoldDB" id="A0A645H4H3"/>
<organism evidence="1">
    <name type="scientific">bioreactor metagenome</name>
    <dbReference type="NCBI Taxonomy" id="1076179"/>
    <lineage>
        <taxon>unclassified sequences</taxon>
        <taxon>metagenomes</taxon>
        <taxon>ecological metagenomes</taxon>
    </lineage>
</organism>
<accession>A0A645H4H3</accession>
<protein>
    <submittedName>
        <fullName evidence="1">Uncharacterized protein</fullName>
    </submittedName>
</protein>
<gene>
    <name evidence="1" type="ORF">SDC9_181389</name>
</gene>
<comment type="caution">
    <text evidence="1">The sequence shown here is derived from an EMBL/GenBank/DDBJ whole genome shotgun (WGS) entry which is preliminary data.</text>
</comment>
<dbReference type="EMBL" id="VSSQ01086636">
    <property type="protein sequence ID" value="MPN33897.1"/>
    <property type="molecule type" value="Genomic_DNA"/>
</dbReference>
<name>A0A645H4H3_9ZZZZ</name>
<evidence type="ECO:0000313" key="1">
    <source>
        <dbReference type="EMBL" id="MPN33897.1"/>
    </source>
</evidence>
<reference evidence="1" key="1">
    <citation type="submission" date="2019-08" db="EMBL/GenBank/DDBJ databases">
        <authorList>
            <person name="Kucharzyk K."/>
            <person name="Murdoch R.W."/>
            <person name="Higgins S."/>
            <person name="Loffler F."/>
        </authorList>
    </citation>
    <scope>NUCLEOTIDE SEQUENCE</scope>
</reference>